<dbReference type="GeneID" id="6080783"/>
<name>B0DME1_LACBS</name>
<evidence type="ECO:0000313" key="1">
    <source>
        <dbReference type="EMBL" id="EDR04268.1"/>
    </source>
</evidence>
<protein>
    <submittedName>
        <fullName evidence="1">Predicted protein</fullName>
    </submittedName>
</protein>
<dbReference type="KEGG" id="lbc:LACBIDRAFT_330767"/>
<dbReference type="RefSeq" id="XP_001885159.1">
    <property type="nucleotide sequence ID" value="XM_001885124.1"/>
</dbReference>
<keyword evidence="2" id="KW-1185">Reference proteome</keyword>
<dbReference type="STRING" id="486041.B0DME1"/>
<reference evidence="1 2" key="1">
    <citation type="journal article" date="2008" name="Nature">
        <title>The genome of Laccaria bicolor provides insights into mycorrhizal symbiosis.</title>
        <authorList>
            <person name="Martin F."/>
            <person name="Aerts A."/>
            <person name="Ahren D."/>
            <person name="Brun A."/>
            <person name="Danchin E.G.J."/>
            <person name="Duchaussoy F."/>
            <person name="Gibon J."/>
            <person name="Kohler A."/>
            <person name="Lindquist E."/>
            <person name="Pereda V."/>
            <person name="Salamov A."/>
            <person name="Shapiro H.J."/>
            <person name="Wuyts J."/>
            <person name="Blaudez D."/>
            <person name="Buee M."/>
            <person name="Brokstein P."/>
            <person name="Canbaeck B."/>
            <person name="Cohen D."/>
            <person name="Courty P.E."/>
            <person name="Coutinho P.M."/>
            <person name="Delaruelle C."/>
            <person name="Detter J.C."/>
            <person name="Deveau A."/>
            <person name="DiFazio S."/>
            <person name="Duplessis S."/>
            <person name="Fraissinet-Tachet L."/>
            <person name="Lucic E."/>
            <person name="Frey-Klett P."/>
            <person name="Fourrey C."/>
            <person name="Feussner I."/>
            <person name="Gay G."/>
            <person name="Grimwood J."/>
            <person name="Hoegger P.J."/>
            <person name="Jain P."/>
            <person name="Kilaru S."/>
            <person name="Labbe J."/>
            <person name="Lin Y.C."/>
            <person name="Legue V."/>
            <person name="Le Tacon F."/>
            <person name="Marmeisse R."/>
            <person name="Melayah D."/>
            <person name="Montanini B."/>
            <person name="Muratet M."/>
            <person name="Nehls U."/>
            <person name="Niculita-Hirzel H."/>
            <person name="Oudot-Le Secq M.P."/>
            <person name="Peter M."/>
            <person name="Quesneville H."/>
            <person name="Rajashekar B."/>
            <person name="Reich M."/>
            <person name="Rouhier N."/>
            <person name="Schmutz J."/>
            <person name="Yin T."/>
            <person name="Chalot M."/>
            <person name="Henrissat B."/>
            <person name="Kuees U."/>
            <person name="Lucas S."/>
            <person name="Van de Peer Y."/>
            <person name="Podila G.K."/>
            <person name="Polle A."/>
            <person name="Pukkila P.J."/>
            <person name="Richardson P.M."/>
            <person name="Rouze P."/>
            <person name="Sanders I.R."/>
            <person name="Stajich J.E."/>
            <person name="Tunlid A."/>
            <person name="Tuskan G."/>
            <person name="Grigoriev I.V."/>
        </authorList>
    </citation>
    <scope>NUCLEOTIDE SEQUENCE [LARGE SCALE GENOMIC DNA]</scope>
    <source>
        <strain evidence="2">S238N-H82 / ATCC MYA-4686</strain>
    </source>
</reference>
<dbReference type="EMBL" id="DS547119">
    <property type="protein sequence ID" value="EDR04268.1"/>
    <property type="molecule type" value="Genomic_DNA"/>
</dbReference>
<evidence type="ECO:0000313" key="2">
    <source>
        <dbReference type="Proteomes" id="UP000001194"/>
    </source>
</evidence>
<dbReference type="HOGENOM" id="CLU_041809_1_0_1"/>
<organism evidence="2">
    <name type="scientific">Laccaria bicolor (strain S238N-H82 / ATCC MYA-4686)</name>
    <name type="common">Bicoloured deceiver</name>
    <name type="synonym">Laccaria laccata var. bicolor</name>
    <dbReference type="NCBI Taxonomy" id="486041"/>
    <lineage>
        <taxon>Eukaryota</taxon>
        <taxon>Fungi</taxon>
        <taxon>Dikarya</taxon>
        <taxon>Basidiomycota</taxon>
        <taxon>Agaricomycotina</taxon>
        <taxon>Agaricomycetes</taxon>
        <taxon>Agaricomycetidae</taxon>
        <taxon>Agaricales</taxon>
        <taxon>Agaricineae</taxon>
        <taxon>Hydnangiaceae</taxon>
        <taxon>Laccaria</taxon>
    </lineage>
</organism>
<dbReference type="AlphaFoldDB" id="B0DME1"/>
<sequence length="504" mass="57958">MWPSGLGTRKSPYVPHDHALSGHILRFWNSASSSLPLHRRVKSGTGSARNCGCFGWNPHQITLKLLEDNMDWKFSPTPLSVAGFKFNLQKNVRACFLARILRAIPCGVHFPSQIEIYDSFMRLWPSVAVVEPSTHSSIYMMRPSYPSQFRLNWDGIWAFSLVRNLSHQFQRRRARAALYQMGSSHSKSKGFKASTTVEEPATVTTVKKSKRRDHPLEWEVLYLRRCLLFYIPVELVDLIIDHAQYWPRTSSSEYKPDFNRLSATNDSPKNNSHWLYVLVDLEEREREIQEFRKKLLPVGTKKWNGLKFSRKEKVSSFLLPKAIRKVKKVVFRIWSHDQGWGAEPNEPHLTGPKILLIIVQYGSLTPVFTAYEGSFTWFEAAICPSEELKPGRPLWEIEYPVSADVADPLTLAPRKAGEWKIWHLQSNVRASPYEALHEIVWTDRDDDSQPATSWNLKKTGSGAGTGFVRSIQPRDVIAVVARARFPGWANYVRRVEVEMFYTIS</sequence>
<accession>B0DME1</accession>
<dbReference type="InParanoid" id="B0DME1"/>
<dbReference type="OrthoDB" id="66095at2759"/>
<gene>
    <name evidence="1" type="ORF">LACBIDRAFT_330767</name>
</gene>
<dbReference type="Proteomes" id="UP000001194">
    <property type="component" value="Unassembled WGS sequence"/>
</dbReference>
<proteinExistence type="predicted"/>